<evidence type="ECO:0000313" key="3">
    <source>
        <dbReference type="EMBL" id="AMB94338.1"/>
    </source>
</evidence>
<reference evidence="5" key="2">
    <citation type="submission" date="2016-01" db="EMBL/GenBank/DDBJ databases">
        <title>Six Aerococcus type strain genome sequencing and assembly using PacBio and Illumina Hiseq.</title>
        <authorList>
            <person name="Carkaci D."/>
            <person name="Dargis R."/>
            <person name="Nielsen X.C."/>
            <person name="Skovgaard O."/>
            <person name="Fuursted K."/>
            <person name="Christensen J.J."/>
        </authorList>
    </citation>
    <scope>NUCLEOTIDE SEQUENCE [LARGE SCALE GENOMIC DNA]</scope>
    <source>
        <strain evidence="5">CCUG43001</strain>
    </source>
</reference>
<reference evidence="3 5" key="1">
    <citation type="journal article" date="2016" name="Genome Announc.">
        <title>Complete Genome Sequences of Aerococcus christensenii CCUG 28831T, Aerococcus sanguinicola CCUG 43001T, Aerococcus urinae CCUG 36881T, Aerococcus urinaeequi CCUG 28094T, Aerococcus urinaehominis CCUG 42038 BT, and Aerococcus viridans CCUG 4311T.</title>
        <authorList>
            <person name="Carkaci D."/>
            <person name="Dargis R."/>
            <person name="Nielsen X.C."/>
            <person name="Skovgaard O."/>
            <person name="Fuursted K."/>
            <person name="Christensen J.J."/>
        </authorList>
    </citation>
    <scope>NUCLEOTIDE SEQUENCE [LARGE SCALE GENOMIC DNA]</scope>
    <source>
        <strain evidence="3 5">CCUG43001</strain>
    </source>
</reference>
<evidence type="ECO:0000313" key="6">
    <source>
        <dbReference type="Proteomes" id="UP000234239"/>
    </source>
</evidence>
<feature type="domain" description="Regulatory protein YycH" evidence="2">
    <location>
        <begin position="10"/>
        <end position="438"/>
    </location>
</feature>
<feature type="region of interest" description="Disordered" evidence="1">
    <location>
        <begin position="463"/>
        <end position="488"/>
    </location>
</feature>
<name>A0A0X8FBL3_9LACT</name>
<dbReference type="KEGG" id="asan:AWM72_05980"/>
<dbReference type="EMBL" id="CP014160">
    <property type="protein sequence ID" value="AMB94338.1"/>
    <property type="molecule type" value="Genomic_DNA"/>
</dbReference>
<dbReference type="Gene3D" id="3.10.450.310">
    <property type="match status" value="1"/>
</dbReference>
<dbReference type="OrthoDB" id="2382185at2"/>
<proteinExistence type="predicted"/>
<evidence type="ECO:0000259" key="2">
    <source>
        <dbReference type="Pfam" id="PF07435"/>
    </source>
</evidence>
<dbReference type="Pfam" id="PF07435">
    <property type="entry name" value="YycH"/>
    <property type="match status" value="1"/>
</dbReference>
<sequence length="488" mass="55912">MRKHWGRFVNIILILLVAFSLLATFAIFSPTFRVFNAFPGFGQNKDQDQQQVATGTLNVTQPSSAPLQVVFSPKSVVRHTKEEGYVKSFNPDLIKQLTQPLFDLSKTIDAGKIKEEESEDLRQAIDKKDFVEFEFSDEIPMAFLLKGAPELDKSHRDYVFDRIIMTVDDPKIYLLSEKNDKAFTVEAQEEGPIQTIQDQLNQDKSTFYAVQPFECREGRIYLSKEAQELDILTYMVERQPINFYLNKLFPSPENIHDYSDANYSRYFSDGKSLLLDNNTLELVYASDGSDGEALQQDEAIQESFNLLKDFQPAYDSWKFTDFSGQNQQIVFRKFIAGLPVFGPHNVSKIKLKISDQGLLGLNLSALTIQTPVTPLSAPVRLMSGKDVVRILAENNYSTQEIDMIQLGYRWVRSDKSNALVELVPSWHVKLKGRWHMLDNLVDMSKYKDLQTIHLDTKENINMQGLTDHKDRETGEESEDISLDQEQED</sequence>
<evidence type="ECO:0000313" key="5">
    <source>
        <dbReference type="Proteomes" id="UP000069912"/>
    </source>
</evidence>
<feature type="compositionally biased region" description="Acidic residues" evidence="1">
    <location>
        <begin position="475"/>
        <end position="488"/>
    </location>
</feature>
<dbReference type="RefSeq" id="WP_067974797.1">
    <property type="nucleotide sequence ID" value="NZ_CAJHKM010000001.1"/>
</dbReference>
<dbReference type="Proteomes" id="UP000069912">
    <property type="component" value="Chromosome"/>
</dbReference>
<dbReference type="AlphaFoldDB" id="A0A0X8FBL3"/>
<protein>
    <recommendedName>
        <fullName evidence="2">Regulatory protein YycH domain-containing protein</fullName>
    </recommendedName>
</protein>
<keyword evidence="5" id="KW-1185">Reference proteome</keyword>
<organism evidence="3 5">
    <name type="scientific">Aerococcus sanguinicola</name>
    <dbReference type="NCBI Taxonomy" id="119206"/>
    <lineage>
        <taxon>Bacteria</taxon>
        <taxon>Bacillati</taxon>
        <taxon>Bacillota</taxon>
        <taxon>Bacilli</taxon>
        <taxon>Lactobacillales</taxon>
        <taxon>Aerococcaceae</taxon>
        <taxon>Aerococcus</taxon>
    </lineage>
</organism>
<gene>
    <name evidence="3" type="ORF">AWM72_05980</name>
    <name evidence="4" type="ORF">CYJ28_05215</name>
</gene>
<dbReference type="Proteomes" id="UP000234239">
    <property type="component" value="Unassembled WGS sequence"/>
</dbReference>
<evidence type="ECO:0000313" key="4">
    <source>
        <dbReference type="EMBL" id="PKZ22517.1"/>
    </source>
</evidence>
<dbReference type="InterPro" id="IPR009996">
    <property type="entry name" value="YycH"/>
</dbReference>
<dbReference type="InterPro" id="IPR042274">
    <property type="entry name" value="YycH/YycI_2"/>
</dbReference>
<dbReference type="EMBL" id="PKGY01000002">
    <property type="protein sequence ID" value="PKZ22517.1"/>
    <property type="molecule type" value="Genomic_DNA"/>
</dbReference>
<evidence type="ECO:0000256" key="1">
    <source>
        <dbReference type="SAM" id="MobiDB-lite"/>
    </source>
</evidence>
<accession>A0A0X8FBL3</accession>
<dbReference type="Gene3D" id="3.30.310.160">
    <property type="entry name" value="YycH protein, domain 2"/>
    <property type="match status" value="1"/>
</dbReference>
<dbReference type="GeneID" id="92903615"/>
<reference evidence="4 6" key="3">
    <citation type="submission" date="2017-12" db="EMBL/GenBank/DDBJ databases">
        <title>Phylogenetic diversity of female urinary microbiome.</title>
        <authorList>
            <person name="Thomas-White K."/>
            <person name="Wolfe A.J."/>
        </authorList>
    </citation>
    <scope>NUCLEOTIDE SEQUENCE [LARGE SCALE GENOMIC DNA]</scope>
    <source>
        <strain evidence="4 6">UMB0139</strain>
    </source>
</reference>